<dbReference type="STRING" id="1802399.A3E39_04430"/>
<accession>A0A1F7UIQ8</accession>
<organism evidence="1 2">
    <name type="scientific">Candidatus Uhrbacteria bacterium RIFCSPHIGHO2_12_FULL_60_25</name>
    <dbReference type="NCBI Taxonomy" id="1802399"/>
    <lineage>
        <taxon>Bacteria</taxon>
        <taxon>Candidatus Uhriibacteriota</taxon>
    </lineage>
</organism>
<comment type="caution">
    <text evidence="1">The sequence shown here is derived from an EMBL/GenBank/DDBJ whole genome shotgun (WGS) entry which is preliminary data.</text>
</comment>
<dbReference type="PROSITE" id="PS51257">
    <property type="entry name" value="PROKAR_LIPOPROTEIN"/>
    <property type="match status" value="1"/>
</dbReference>
<name>A0A1F7UIQ8_9BACT</name>
<proteinExistence type="predicted"/>
<sequence>MVDQGRSRLNYEEAPVNIALWILPCLAAACASAPERPVEAATSPTPVHRAIPCEGASMHPEFYTETERIRCEYAASPHEADARH</sequence>
<evidence type="ECO:0000313" key="1">
    <source>
        <dbReference type="EMBL" id="OGL78133.1"/>
    </source>
</evidence>
<dbReference type="Proteomes" id="UP000176603">
    <property type="component" value="Unassembled WGS sequence"/>
</dbReference>
<reference evidence="1 2" key="1">
    <citation type="journal article" date="2016" name="Nat. Commun.">
        <title>Thousands of microbial genomes shed light on interconnected biogeochemical processes in an aquifer system.</title>
        <authorList>
            <person name="Anantharaman K."/>
            <person name="Brown C.T."/>
            <person name="Hug L.A."/>
            <person name="Sharon I."/>
            <person name="Castelle C.J."/>
            <person name="Probst A.J."/>
            <person name="Thomas B.C."/>
            <person name="Singh A."/>
            <person name="Wilkins M.J."/>
            <person name="Karaoz U."/>
            <person name="Brodie E.L."/>
            <person name="Williams K.H."/>
            <person name="Hubbard S.S."/>
            <person name="Banfield J.F."/>
        </authorList>
    </citation>
    <scope>NUCLEOTIDE SEQUENCE [LARGE SCALE GENOMIC DNA]</scope>
</reference>
<dbReference type="EMBL" id="MGEH01000037">
    <property type="protein sequence ID" value="OGL78133.1"/>
    <property type="molecule type" value="Genomic_DNA"/>
</dbReference>
<gene>
    <name evidence="1" type="ORF">A3E39_04430</name>
</gene>
<protein>
    <submittedName>
        <fullName evidence="1">Uncharacterized protein</fullName>
    </submittedName>
</protein>
<dbReference type="AlphaFoldDB" id="A0A1F7UIQ8"/>
<evidence type="ECO:0000313" key="2">
    <source>
        <dbReference type="Proteomes" id="UP000176603"/>
    </source>
</evidence>